<dbReference type="Gene3D" id="2.40.50.690">
    <property type="match status" value="1"/>
</dbReference>
<dbReference type="SUPFAM" id="SSF50249">
    <property type="entry name" value="Nucleic acid-binding proteins"/>
    <property type="match status" value="3"/>
</dbReference>
<dbReference type="GO" id="GO:0004519">
    <property type="term" value="F:endonuclease activity"/>
    <property type="evidence" value="ECO:0007669"/>
    <property type="project" value="TreeGrafter"/>
</dbReference>
<comment type="similarity">
    <text evidence="2 11">Belongs to the RNR ribonuclease family.</text>
</comment>
<dbReference type="GO" id="GO:0000177">
    <property type="term" value="C:cytoplasmic exosome (RNase complex)"/>
    <property type="evidence" value="ECO:0007669"/>
    <property type="project" value="TreeGrafter"/>
</dbReference>
<keyword evidence="9" id="KW-0539">Nucleus</keyword>
<dbReference type="InterPro" id="IPR001900">
    <property type="entry name" value="RNase_II/R"/>
</dbReference>
<dbReference type="Pfam" id="PF00773">
    <property type="entry name" value="RNB"/>
    <property type="match status" value="1"/>
</dbReference>
<dbReference type="Pfam" id="PF17215">
    <property type="entry name" value="Rrp44_S1"/>
    <property type="match status" value="1"/>
</dbReference>
<dbReference type="SMART" id="SM00955">
    <property type="entry name" value="RNB"/>
    <property type="match status" value="1"/>
</dbReference>
<dbReference type="Pfam" id="PF17216">
    <property type="entry name" value="Rrp44_CSD1"/>
    <property type="match status" value="1"/>
</dbReference>
<dbReference type="GO" id="GO:0003723">
    <property type="term" value="F:RNA binding"/>
    <property type="evidence" value="ECO:0007669"/>
    <property type="project" value="UniProtKB-KW"/>
</dbReference>
<keyword evidence="8" id="KW-0694">RNA-binding</keyword>
<feature type="compositionally biased region" description="Acidic residues" evidence="12">
    <location>
        <begin position="310"/>
        <end position="320"/>
    </location>
</feature>
<dbReference type="Proteomes" id="UP001157974">
    <property type="component" value="Unassembled WGS sequence"/>
</dbReference>
<comment type="subcellular location">
    <subcellularLocation>
        <location evidence="1">Nucleus</location>
    </subcellularLocation>
</comment>
<evidence type="ECO:0000256" key="6">
    <source>
        <dbReference type="ARBA" id="ARBA00022835"/>
    </source>
</evidence>
<keyword evidence="4" id="KW-0540">Nuclease</keyword>
<evidence type="ECO:0000256" key="5">
    <source>
        <dbReference type="ARBA" id="ARBA00022801"/>
    </source>
</evidence>
<dbReference type="Pfam" id="PF17849">
    <property type="entry name" value="OB_Dis3"/>
    <property type="match status" value="1"/>
</dbReference>
<accession>A0AAV8UZ48</accession>
<dbReference type="GO" id="GO:0000175">
    <property type="term" value="F:3'-5'-RNA exonuclease activity"/>
    <property type="evidence" value="ECO:0007669"/>
    <property type="project" value="UniProtKB-ARBA"/>
</dbReference>
<dbReference type="GO" id="GO:0000176">
    <property type="term" value="C:nuclear exosome (RNase complex)"/>
    <property type="evidence" value="ECO:0007669"/>
    <property type="project" value="TreeGrafter"/>
</dbReference>
<dbReference type="EMBL" id="JAMWBK010000003">
    <property type="protein sequence ID" value="KAJ8906587.1"/>
    <property type="molecule type" value="Genomic_DNA"/>
</dbReference>
<evidence type="ECO:0000256" key="10">
    <source>
        <dbReference type="ARBA" id="ARBA00077930"/>
    </source>
</evidence>
<keyword evidence="15" id="KW-1185">Reference proteome</keyword>
<keyword evidence="6" id="KW-0271">Exosome</keyword>
<dbReference type="Gene3D" id="2.40.50.140">
    <property type="entry name" value="Nucleic acid-binding proteins"/>
    <property type="match status" value="1"/>
</dbReference>
<evidence type="ECO:0000256" key="9">
    <source>
        <dbReference type="ARBA" id="ARBA00023242"/>
    </source>
</evidence>
<evidence type="ECO:0000256" key="8">
    <source>
        <dbReference type="ARBA" id="ARBA00022884"/>
    </source>
</evidence>
<feature type="region of interest" description="Disordered" evidence="12">
    <location>
        <begin position="306"/>
        <end position="334"/>
    </location>
</feature>
<dbReference type="AlphaFoldDB" id="A0AAV8UZ48"/>
<keyword evidence="5" id="KW-0378">Hydrolase</keyword>
<dbReference type="GO" id="GO:0006364">
    <property type="term" value="P:rRNA processing"/>
    <property type="evidence" value="ECO:0007669"/>
    <property type="project" value="UniProtKB-KW"/>
</dbReference>
<proteinExistence type="inferred from homology"/>
<dbReference type="InterPro" id="IPR041505">
    <property type="entry name" value="Dis3_CSD2"/>
</dbReference>
<evidence type="ECO:0000256" key="3">
    <source>
        <dbReference type="ARBA" id="ARBA00022552"/>
    </source>
</evidence>
<protein>
    <recommendedName>
        <fullName evidence="10">Ribosomal RNA-processing protein 44</fullName>
    </recommendedName>
</protein>
<dbReference type="InterPro" id="IPR050180">
    <property type="entry name" value="RNR_Ribonuclease"/>
</dbReference>
<dbReference type="InterPro" id="IPR022966">
    <property type="entry name" value="RNase_II/R_CS"/>
</dbReference>
<comment type="caution">
    <text evidence="14">The sequence shown here is derived from an EMBL/GenBank/DDBJ whole genome shotgun (WGS) entry which is preliminary data.</text>
</comment>
<dbReference type="Gene3D" id="2.40.50.700">
    <property type="match status" value="1"/>
</dbReference>
<dbReference type="Gene3D" id="3.40.50.1010">
    <property type="entry name" value="5'-nuclease"/>
    <property type="match status" value="1"/>
</dbReference>
<evidence type="ECO:0000259" key="13">
    <source>
        <dbReference type="SMART" id="SM00955"/>
    </source>
</evidence>
<evidence type="ECO:0000256" key="2">
    <source>
        <dbReference type="ARBA" id="ARBA00005785"/>
    </source>
</evidence>
<dbReference type="FunFam" id="2.40.50.700:FF:000001">
    <property type="entry name" value="Exosome complex exonuclease exoribonuclease (Rrp44)"/>
    <property type="match status" value="1"/>
</dbReference>
<dbReference type="CDD" id="cd09862">
    <property type="entry name" value="PIN_Rrp44-like"/>
    <property type="match status" value="1"/>
</dbReference>
<dbReference type="PANTHER" id="PTHR23355">
    <property type="entry name" value="RIBONUCLEASE"/>
    <property type="match status" value="1"/>
</dbReference>
<name>A0AAV8UZ48_9RHOD</name>
<evidence type="ECO:0000256" key="12">
    <source>
        <dbReference type="SAM" id="MobiDB-lite"/>
    </source>
</evidence>
<dbReference type="InterPro" id="IPR033770">
    <property type="entry name" value="RRP44_S1"/>
</dbReference>
<feature type="domain" description="RNB" evidence="13">
    <location>
        <begin position="466"/>
        <end position="808"/>
    </location>
</feature>
<keyword evidence="3" id="KW-0698">rRNA processing</keyword>
<dbReference type="GO" id="GO:0071031">
    <property type="term" value="P:nuclear mRNA surveillance of mRNA 3'-end processing"/>
    <property type="evidence" value="ECO:0007669"/>
    <property type="project" value="TreeGrafter"/>
</dbReference>
<keyword evidence="7" id="KW-0269">Exonuclease</keyword>
<dbReference type="PROSITE" id="PS01175">
    <property type="entry name" value="RIBONUCLEASE_II"/>
    <property type="match status" value="1"/>
</dbReference>
<feature type="compositionally biased region" description="Basic and acidic residues" evidence="12">
    <location>
        <begin position="321"/>
        <end position="332"/>
    </location>
</feature>
<dbReference type="InterPro" id="IPR012340">
    <property type="entry name" value="NA-bd_OB-fold"/>
</dbReference>
<organism evidence="14 15">
    <name type="scientific">Rhodosorus marinus</name>
    <dbReference type="NCBI Taxonomy" id="101924"/>
    <lineage>
        <taxon>Eukaryota</taxon>
        <taxon>Rhodophyta</taxon>
        <taxon>Stylonematophyceae</taxon>
        <taxon>Stylonematales</taxon>
        <taxon>Stylonemataceae</taxon>
        <taxon>Rhodosorus</taxon>
    </lineage>
</organism>
<evidence type="ECO:0000256" key="7">
    <source>
        <dbReference type="ARBA" id="ARBA00022839"/>
    </source>
</evidence>
<evidence type="ECO:0000256" key="1">
    <source>
        <dbReference type="ARBA" id="ARBA00004123"/>
    </source>
</evidence>
<evidence type="ECO:0000313" key="14">
    <source>
        <dbReference type="EMBL" id="KAJ8906587.1"/>
    </source>
</evidence>
<gene>
    <name evidence="14" type="ORF">NDN08_003080</name>
</gene>
<evidence type="ECO:0000313" key="15">
    <source>
        <dbReference type="Proteomes" id="UP001157974"/>
    </source>
</evidence>
<dbReference type="InterPro" id="IPR033771">
    <property type="entry name" value="Rrp44_CSD1"/>
</dbReference>
<sequence>MSVQENVVIRKSRRGNVIAVSREHYLRDDLSCGCGLCRMCKHPALGLASGRLGANQEVYVIPDVSAVLDQTDVILSGITPFKEVLFLETVISEVRLTSAKVYARVKEALTTMGSSSNYAIFSNEHHRSTFVKRSDQTNTSAYSEECILSAATWLAQHWKPIRRQLMLVTDKDLMGKVLEDVEILSVENLVRKYEGSEPQLRDLVQTRDEDSDVDMRDAKRPRLYPDYIPLADAQRKVKNGKLLQGVFNTNPFNRLEGTVNIQKGAGDEGERFGVLIQGRENMNRSVQGDVVIVETLPKEQWKIPSKVALDEGDDSEDDDGSDSKKLASEVHQSDSVQAIPTGKVVAVSKRNWRPFGGSLDAARYTGGDSALFIPAEKAIPRIRIRSRRVQDLLRKRLQVVIDSWDRNSHLPRGHVVREIGEVGDVDAETEMLLLENDVPTWKFSTAALACLPTENWKVTEENVHSRLDLRSKCIVSVDPPGCTDIDDALHCEERPDGTFEVGVHIADVTAFLRHGSELDKEAADRGTTVYLVDRRIEMLPSLLSSKLCSLMGEVERLAFSAIFHMDREANELDVYFRRSVIKSARAMTYEEAQNRIDAHRKGKRYDNPDEEDIAKSLFGLASIAEKLRLRRTEAGALSLASPEIKFKFQEETHAVVDAQTYEIRETNRMVEEFMLLANIAVAKKLVQQFPQCAMLRRHPKPLPEQFESLLKTAKSFGVELDVSSSKALNDSLNKAERLFRQDPYAANLLRILTTRCMTQAVYFSSGEVSAPEYVHYGLAAPIYTHFTSPIRRYADVIVHRLLAASLGYASLPQDLQNSKKMQEVADNINHRHRCAQYAARSSIALHTRVLLRDKVIEEDARIVRLLSNALVVLVPKYGVEGIVHLDPQRPPANVDASSSAGDAFVLDEDKLILTCTDGRVFKVMGTVRVRVSVDTTGDNREGVVFELISKKK</sequence>
<evidence type="ECO:0000256" key="11">
    <source>
        <dbReference type="RuleBase" id="RU003901"/>
    </source>
</evidence>
<reference evidence="14 15" key="1">
    <citation type="journal article" date="2023" name="Nat. Commun.">
        <title>Origin of minicircular mitochondrial genomes in red algae.</title>
        <authorList>
            <person name="Lee Y."/>
            <person name="Cho C.H."/>
            <person name="Lee Y.M."/>
            <person name="Park S.I."/>
            <person name="Yang J.H."/>
            <person name="West J.A."/>
            <person name="Bhattacharya D."/>
            <person name="Yoon H.S."/>
        </authorList>
    </citation>
    <scope>NUCLEOTIDE SEQUENCE [LARGE SCALE GENOMIC DNA]</scope>
    <source>
        <strain evidence="14 15">CCMP1338</strain>
        <tissue evidence="14">Whole cell</tissue>
    </source>
</reference>
<dbReference type="PANTHER" id="PTHR23355:SF35">
    <property type="entry name" value="EXOSOME COMPLEX EXONUCLEASE RRP44"/>
    <property type="match status" value="1"/>
</dbReference>
<evidence type="ECO:0000256" key="4">
    <source>
        <dbReference type="ARBA" id="ARBA00022722"/>
    </source>
</evidence>
<dbReference type="GO" id="GO:0016075">
    <property type="term" value="P:rRNA catabolic process"/>
    <property type="evidence" value="ECO:0007669"/>
    <property type="project" value="TreeGrafter"/>
</dbReference>